<evidence type="ECO:0000313" key="3">
    <source>
        <dbReference type="EMBL" id="CAA9324490.1"/>
    </source>
</evidence>
<dbReference type="AlphaFoldDB" id="A0A6J4L6V7"/>
<feature type="non-terminal residue" evidence="3">
    <location>
        <position position="1"/>
    </location>
</feature>
<evidence type="ECO:0000256" key="1">
    <source>
        <dbReference type="SAM" id="MobiDB-lite"/>
    </source>
</evidence>
<dbReference type="InterPro" id="IPR048448">
    <property type="entry name" value="DnaX-like_C"/>
</dbReference>
<feature type="domain" description="DNA polymerase III subunit tau-like C-terminal" evidence="2">
    <location>
        <begin position="30"/>
        <end position="126"/>
    </location>
</feature>
<feature type="compositionally biased region" description="Low complexity" evidence="1">
    <location>
        <begin position="10"/>
        <end position="30"/>
    </location>
</feature>
<name>A0A6J4L6V7_9ACTN</name>
<feature type="region of interest" description="Disordered" evidence="1">
    <location>
        <begin position="1"/>
        <end position="30"/>
    </location>
</feature>
<gene>
    <name evidence="3" type="ORF">AVDCRST_MAG16-972</name>
</gene>
<proteinExistence type="predicted"/>
<dbReference type="Pfam" id="PF20964">
    <property type="entry name" value="DnaX_C"/>
    <property type="match status" value="1"/>
</dbReference>
<accession>A0A6J4L6V7</accession>
<sequence length="186" mass="18917">EPTPAPPARTEPARPSAPAASAPSSGGLDAAALRQSWDEVLAAVKSRKRTAHAQLADATVSSVEGGRLVLAFQHAPILRQFTASTGPDVLKESLQATLGAGFELACVLHTSLAPHAHAHPPGPARPGAAAPTPAPPAYDDFAPGDEAVPEDPDAPPPPEEHRGEDAALRLVQDQLGGRVVSTSGGD</sequence>
<protein>
    <recommendedName>
        <fullName evidence="2">DNA polymerase III subunit tau-like C-terminal domain-containing protein</fullName>
    </recommendedName>
</protein>
<feature type="compositionally biased region" description="Low complexity" evidence="1">
    <location>
        <begin position="125"/>
        <end position="146"/>
    </location>
</feature>
<reference evidence="3" key="1">
    <citation type="submission" date="2020-02" db="EMBL/GenBank/DDBJ databases">
        <authorList>
            <person name="Meier V. D."/>
        </authorList>
    </citation>
    <scope>NUCLEOTIDE SEQUENCE</scope>
    <source>
        <strain evidence="3">AVDCRST_MAG16</strain>
    </source>
</reference>
<dbReference type="EMBL" id="CADCUE010000079">
    <property type="protein sequence ID" value="CAA9324490.1"/>
    <property type="molecule type" value="Genomic_DNA"/>
</dbReference>
<evidence type="ECO:0000259" key="2">
    <source>
        <dbReference type="Pfam" id="PF20964"/>
    </source>
</evidence>
<organism evidence="3">
    <name type="scientific">uncultured Frankineae bacterium</name>
    <dbReference type="NCBI Taxonomy" id="437475"/>
    <lineage>
        <taxon>Bacteria</taxon>
        <taxon>Bacillati</taxon>
        <taxon>Actinomycetota</taxon>
        <taxon>Actinomycetes</taxon>
        <taxon>Frankiales</taxon>
        <taxon>environmental samples</taxon>
    </lineage>
</organism>
<feature type="region of interest" description="Disordered" evidence="1">
    <location>
        <begin position="117"/>
        <end position="166"/>
    </location>
</feature>